<reference evidence="1" key="2">
    <citation type="journal article" date="2021" name="PeerJ">
        <title>Extensive microbial diversity within the chicken gut microbiome revealed by metagenomics and culture.</title>
        <authorList>
            <person name="Gilroy R."/>
            <person name="Ravi A."/>
            <person name="Getino M."/>
            <person name="Pursley I."/>
            <person name="Horton D.L."/>
            <person name="Alikhan N.F."/>
            <person name="Baker D."/>
            <person name="Gharbi K."/>
            <person name="Hall N."/>
            <person name="Watson M."/>
            <person name="Adriaenssens E.M."/>
            <person name="Foster-Nyarko E."/>
            <person name="Jarju S."/>
            <person name="Secka A."/>
            <person name="Antonio M."/>
            <person name="Oren A."/>
            <person name="Chaudhuri R.R."/>
            <person name="La Ragione R."/>
            <person name="Hildebrand F."/>
            <person name="Pallen M.J."/>
        </authorList>
    </citation>
    <scope>NUCLEOTIDE SEQUENCE</scope>
    <source>
        <strain evidence="1">CHK147-3167</strain>
    </source>
</reference>
<gene>
    <name evidence="1" type="ORF">IAB27_05200</name>
</gene>
<evidence type="ECO:0000313" key="1">
    <source>
        <dbReference type="EMBL" id="HIQ91000.1"/>
    </source>
</evidence>
<proteinExistence type="predicted"/>
<dbReference type="EMBL" id="DVFV01000096">
    <property type="protein sequence ID" value="HIQ91000.1"/>
    <property type="molecule type" value="Genomic_DNA"/>
</dbReference>
<dbReference type="Proteomes" id="UP000886786">
    <property type="component" value="Unassembled WGS sequence"/>
</dbReference>
<dbReference type="AlphaFoldDB" id="A0A9D0ZTB9"/>
<name>A0A9D0ZTB9_9FIRM</name>
<protein>
    <submittedName>
        <fullName evidence="1">Uncharacterized protein</fullName>
    </submittedName>
</protein>
<reference evidence="1" key="1">
    <citation type="submission" date="2020-10" db="EMBL/GenBank/DDBJ databases">
        <authorList>
            <person name="Gilroy R."/>
        </authorList>
    </citation>
    <scope>NUCLEOTIDE SEQUENCE</scope>
    <source>
        <strain evidence="1">CHK147-3167</strain>
    </source>
</reference>
<evidence type="ECO:0000313" key="2">
    <source>
        <dbReference type="Proteomes" id="UP000886786"/>
    </source>
</evidence>
<comment type="caution">
    <text evidence="1">The sequence shown here is derived from an EMBL/GenBank/DDBJ whole genome shotgun (WGS) entry which is preliminary data.</text>
</comment>
<organism evidence="1 2">
    <name type="scientific">Candidatus Coprosoma intestinipullorum</name>
    <dbReference type="NCBI Taxonomy" id="2840752"/>
    <lineage>
        <taxon>Bacteria</taxon>
        <taxon>Bacillati</taxon>
        <taxon>Bacillota</taxon>
        <taxon>Bacillota incertae sedis</taxon>
        <taxon>Candidatus Coprosoma</taxon>
    </lineage>
</organism>
<sequence length="137" mass="15249">MWNAPTLNGERTQVAYVQSIPALKQAKEAITYNALDLNEEQQAKGSRKAETLTIPILFTENQHDKLKELADANNDSYWFIKLPDATASEAGKPLTFYFTADCDLGMDAIEIGGMLQENITLYRSSEVLESKGFPVSE</sequence>
<accession>A0A9D0ZTB9</accession>